<evidence type="ECO:0000256" key="3">
    <source>
        <dbReference type="ARBA" id="ARBA00023239"/>
    </source>
</evidence>
<comment type="similarity">
    <text evidence="1">Belongs to the HpcH/HpaI aldolase family.</text>
</comment>
<dbReference type="SUPFAM" id="SSF51621">
    <property type="entry name" value="Phosphoenolpyruvate/pyruvate domain"/>
    <property type="match status" value="1"/>
</dbReference>
<dbReference type="OrthoDB" id="9802624at2"/>
<evidence type="ECO:0000259" key="4">
    <source>
        <dbReference type="Pfam" id="PF03328"/>
    </source>
</evidence>
<dbReference type="STRING" id="1449351.RISW2_18305"/>
<sequence length="253" mass="26088">MDLPRNAFKAALAAGRRQIGLWCTIPDPAVIEMHAGAGLDWIVIDTEHTPLDAERVMPLLQAASAYPVSACVRPGANDSTEIKKLMDAGAQTVIVPYVQSGAEAEAAVAAMHYPPRGMRGVGGATRSSGFGRIPGYVSRAGAEICAIVQVETVAGLDALDDILAVPDLDGVFIGPADLSTSMGHPDDLTAPPVRAAILDATRRIRAAGKAPGILSHDRGMLADAEAAGALFLAVGVDLVLLREAVAAARTARG</sequence>
<dbReference type="RefSeq" id="WP_043767239.1">
    <property type="nucleotide sequence ID" value="NZ_JAME01000005.1"/>
</dbReference>
<dbReference type="AlphaFoldDB" id="X7FDM4"/>
<feature type="domain" description="HpcH/HpaI aldolase/citrate lyase" evidence="4">
    <location>
        <begin position="18"/>
        <end position="243"/>
    </location>
</feature>
<dbReference type="EMBL" id="JAME01000005">
    <property type="protein sequence ID" value="ETX30144.1"/>
    <property type="molecule type" value="Genomic_DNA"/>
</dbReference>
<protein>
    <submittedName>
        <fullName evidence="5">Alpha-dehydro-beta-deoxy-D-glucarate aldolase</fullName>
    </submittedName>
</protein>
<dbReference type="PATRIC" id="fig|1449351.3.peg.946"/>
<proteinExistence type="inferred from homology"/>
<dbReference type="InterPro" id="IPR005000">
    <property type="entry name" value="Aldolase/citrate-lyase_domain"/>
</dbReference>
<comment type="caution">
    <text evidence="5">The sequence shown here is derived from an EMBL/GenBank/DDBJ whole genome shotgun (WGS) entry which is preliminary data.</text>
</comment>
<name>X7FDM4_9RHOB</name>
<keyword evidence="2" id="KW-0479">Metal-binding</keyword>
<dbReference type="GO" id="GO:0005737">
    <property type="term" value="C:cytoplasm"/>
    <property type="evidence" value="ECO:0007669"/>
    <property type="project" value="TreeGrafter"/>
</dbReference>
<dbReference type="eggNOG" id="COG3836">
    <property type="taxonomic scope" value="Bacteria"/>
</dbReference>
<accession>X7FDM4</accession>
<dbReference type="PANTHER" id="PTHR30502:SF0">
    <property type="entry name" value="PHOSPHOENOLPYRUVATE CARBOXYLASE FAMILY PROTEIN"/>
    <property type="match status" value="1"/>
</dbReference>
<dbReference type="Pfam" id="PF03328">
    <property type="entry name" value="HpcH_HpaI"/>
    <property type="match status" value="1"/>
</dbReference>
<gene>
    <name evidence="5" type="ORF">RISW2_18305</name>
</gene>
<dbReference type="InterPro" id="IPR040442">
    <property type="entry name" value="Pyrv_kinase-like_dom_sf"/>
</dbReference>
<evidence type="ECO:0000256" key="2">
    <source>
        <dbReference type="ARBA" id="ARBA00022723"/>
    </source>
</evidence>
<evidence type="ECO:0000313" key="6">
    <source>
        <dbReference type="Proteomes" id="UP000023430"/>
    </source>
</evidence>
<evidence type="ECO:0000313" key="5">
    <source>
        <dbReference type="EMBL" id="ETX30144.1"/>
    </source>
</evidence>
<dbReference type="GO" id="GO:0016832">
    <property type="term" value="F:aldehyde-lyase activity"/>
    <property type="evidence" value="ECO:0007669"/>
    <property type="project" value="TreeGrafter"/>
</dbReference>
<dbReference type="Proteomes" id="UP000023430">
    <property type="component" value="Unassembled WGS sequence"/>
</dbReference>
<keyword evidence="6" id="KW-1185">Reference proteome</keyword>
<dbReference type="GO" id="GO:0046872">
    <property type="term" value="F:metal ion binding"/>
    <property type="evidence" value="ECO:0007669"/>
    <property type="project" value="UniProtKB-KW"/>
</dbReference>
<dbReference type="InterPro" id="IPR015813">
    <property type="entry name" value="Pyrv/PenolPyrv_kinase-like_dom"/>
</dbReference>
<evidence type="ECO:0000256" key="1">
    <source>
        <dbReference type="ARBA" id="ARBA00005568"/>
    </source>
</evidence>
<reference evidence="5 6" key="1">
    <citation type="submission" date="2014-01" db="EMBL/GenBank/DDBJ databases">
        <title>Roseivivax isoporae LMG 25204 Genome Sequencing.</title>
        <authorList>
            <person name="Lai Q."/>
            <person name="Li G."/>
            <person name="Shao Z."/>
        </authorList>
    </citation>
    <scope>NUCLEOTIDE SEQUENCE [LARGE SCALE GENOMIC DNA]</scope>
    <source>
        <strain evidence="5 6">LMG 25204</strain>
    </source>
</reference>
<dbReference type="PANTHER" id="PTHR30502">
    <property type="entry name" value="2-KETO-3-DEOXY-L-RHAMNONATE ALDOLASE"/>
    <property type="match status" value="1"/>
</dbReference>
<keyword evidence="3" id="KW-0456">Lyase</keyword>
<dbReference type="InterPro" id="IPR050251">
    <property type="entry name" value="HpcH-HpaI_aldolase"/>
</dbReference>
<dbReference type="Gene3D" id="3.20.20.60">
    <property type="entry name" value="Phosphoenolpyruvate-binding domains"/>
    <property type="match status" value="1"/>
</dbReference>
<organism evidence="5 6">
    <name type="scientific">Roseivivax isoporae LMG 25204</name>
    <dbReference type="NCBI Taxonomy" id="1449351"/>
    <lineage>
        <taxon>Bacteria</taxon>
        <taxon>Pseudomonadati</taxon>
        <taxon>Pseudomonadota</taxon>
        <taxon>Alphaproteobacteria</taxon>
        <taxon>Rhodobacterales</taxon>
        <taxon>Roseobacteraceae</taxon>
        <taxon>Roseivivax</taxon>
    </lineage>
</organism>